<dbReference type="AlphaFoldDB" id="A0A1P8N1Z5"/>
<protein>
    <submittedName>
        <fullName evidence="2">Glycosyl transferase family 2</fullName>
    </submittedName>
</protein>
<dbReference type="InterPro" id="IPR029044">
    <property type="entry name" value="Nucleotide-diphossugar_trans"/>
</dbReference>
<feature type="domain" description="Glycosyltransferase 2-like" evidence="1">
    <location>
        <begin position="6"/>
        <end position="140"/>
    </location>
</feature>
<reference evidence="2 3" key="1">
    <citation type="submission" date="2017-01" db="EMBL/GenBank/DDBJ databases">
        <title>Complete genome of Tateyamaria omphalii DOK1-4 isolated from seawater in Dokdo.</title>
        <authorList>
            <person name="Kim J.H."/>
            <person name="Chi W.-J."/>
        </authorList>
    </citation>
    <scope>NUCLEOTIDE SEQUENCE [LARGE SCALE GENOMIC DNA]</scope>
    <source>
        <strain evidence="2 3">DOK1-4</strain>
        <plasmid evidence="2 3">pDOK1-4-6</plasmid>
    </source>
</reference>
<keyword evidence="2" id="KW-0614">Plasmid</keyword>
<dbReference type="Proteomes" id="UP000186336">
    <property type="component" value="Plasmid pDOK1-4-6"/>
</dbReference>
<dbReference type="Gene3D" id="3.90.550.10">
    <property type="entry name" value="Spore Coat Polysaccharide Biosynthesis Protein SpsA, Chain A"/>
    <property type="match status" value="1"/>
</dbReference>
<evidence type="ECO:0000313" key="2">
    <source>
        <dbReference type="EMBL" id="APX14337.1"/>
    </source>
</evidence>
<dbReference type="EMBL" id="CP019318">
    <property type="protein sequence ID" value="APX14337.1"/>
    <property type="molecule type" value="Genomic_DNA"/>
</dbReference>
<sequence>MTYILISPCKNEGDYIEKTLISIRNQTVPPAQWIIVDDGSTDNSVDIIEKYLPSMPYIKVVNRPKGERRVGGGVIEAFNTGLAAVDVADYEYLCKLDVDLDLPPRYFEILLDRMAADPRLGTASGKAYYMHPTTNERKSELCGDEASVGMTKFYRRACFEEIGGFVAEVGWDGYDCHRARWFGWRAISWNDPDLQFIHLRPMGSSQKSIYRGRIRHGKGQFHLGAHPLFFMLSSLYRSVRQRPYVTGTLFSIYGYMKAWLQGEERFGDQDMTAFIRAYQLRALRSGKAEAAEWALQQRRDVLGV</sequence>
<dbReference type="RefSeq" id="WP_076630922.1">
    <property type="nucleotide sequence ID" value="NZ_CP019318.1"/>
</dbReference>
<evidence type="ECO:0000259" key="1">
    <source>
        <dbReference type="Pfam" id="PF00535"/>
    </source>
</evidence>
<evidence type="ECO:0000313" key="3">
    <source>
        <dbReference type="Proteomes" id="UP000186336"/>
    </source>
</evidence>
<dbReference type="KEGG" id="tom:BWR18_21075"/>
<accession>A0A1P8N1Z5</accession>
<dbReference type="OrthoDB" id="5291101at2"/>
<name>A0A1P8N1Z5_9RHOB</name>
<dbReference type="InterPro" id="IPR001173">
    <property type="entry name" value="Glyco_trans_2-like"/>
</dbReference>
<organism evidence="2 3">
    <name type="scientific">Tateyamaria omphalii</name>
    <dbReference type="NCBI Taxonomy" id="299262"/>
    <lineage>
        <taxon>Bacteria</taxon>
        <taxon>Pseudomonadati</taxon>
        <taxon>Pseudomonadota</taxon>
        <taxon>Alphaproteobacteria</taxon>
        <taxon>Rhodobacterales</taxon>
        <taxon>Roseobacteraceae</taxon>
        <taxon>Tateyamaria</taxon>
    </lineage>
</organism>
<dbReference type="CDD" id="cd00761">
    <property type="entry name" value="Glyco_tranf_GTA_type"/>
    <property type="match status" value="1"/>
</dbReference>
<proteinExistence type="predicted"/>
<keyword evidence="2" id="KW-0808">Transferase</keyword>
<dbReference type="SUPFAM" id="SSF53448">
    <property type="entry name" value="Nucleotide-diphospho-sugar transferases"/>
    <property type="match status" value="1"/>
</dbReference>
<geneLocation type="plasmid" evidence="2 3">
    <name>pDOK1-4-6</name>
</geneLocation>
<gene>
    <name evidence="2" type="ORF">BWR18_21075</name>
</gene>
<dbReference type="GO" id="GO:0016758">
    <property type="term" value="F:hexosyltransferase activity"/>
    <property type="evidence" value="ECO:0007669"/>
    <property type="project" value="UniProtKB-ARBA"/>
</dbReference>
<dbReference type="Pfam" id="PF00535">
    <property type="entry name" value="Glycos_transf_2"/>
    <property type="match status" value="1"/>
</dbReference>
<dbReference type="PANTHER" id="PTHR22916">
    <property type="entry name" value="GLYCOSYLTRANSFERASE"/>
    <property type="match status" value="1"/>
</dbReference>
<keyword evidence="3" id="KW-1185">Reference proteome</keyword>